<keyword evidence="2" id="KW-0963">Cytoplasm</keyword>
<gene>
    <name evidence="7" type="ORF">CfP315_0356</name>
</gene>
<dbReference type="KEGG" id="ips:CfP315_0356"/>
<dbReference type="EC" id="3.1.11.6" evidence="6"/>
<keyword evidence="5" id="KW-0269">Exonuclease</keyword>
<evidence type="ECO:0000256" key="3">
    <source>
        <dbReference type="ARBA" id="ARBA00022722"/>
    </source>
</evidence>
<dbReference type="NCBIfam" id="TIGR01280">
    <property type="entry name" value="xseB"/>
    <property type="match status" value="1"/>
</dbReference>
<dbReference type="Proteomes" id="UP001337580">
    <property type="component" value="Chromosome"/>
</dbReference>
<dbReference type="AlphaFoldDB" id="A0AA48I495"/>
<comment type="similarity">
    <text evidence="1">Belongs to the XseB family.</text>
</comment>
<dbReference type="Pfam" id="PF02609">
    <property type="entry name" value="Exonuc_VII_S"/>
    <property type="match status" value="1"/>
</dbReference>
<dbReference type="GO" id="GO:0009318">
    <property type="term" value="C:exodeoxyribonuclease VII complex"/>
    <property type="evidence" value="ECO:0007669"/>
    <property type="project" value="UniProtKB-UniRule"/>
</dbReference>
<evidence type="ECO:0000256" key="1">
    <source>
        <dbReference type="ARBA" id="ARBA00009998"/>
    </source>
</evidence>
<keyword evidence="4" id="KW-0378">Hydrolase</keyword>
<accession>A0AA48I495</accession>
<dbReference type="EMBL" id="AP027924">
    <property type="protein sequence ID" value="BED91824.1"/>
    <property type="molecule type" value="Genomic_DNA"/>
</dbReference>
<name>A0AA48I495_9FIRM</name>
<evidence type="ECO:0000256" key="4">
    <source>
        <dbReference type="ARBA" id="ARBA00022801"/>
    </source>
</evidence>
<dbReference type="SUPFAM" id="SSF116842">
    <property type="entry name" value="XseB-like"/>
    <property type="match status" value="1"/>
</dbReference>
<evidence type="ECO:0000256" key="6">
    <source>
        <dbReference type="NCBIfam" id="TIGR01280"/>
    </source>
</evidence>
<dbReference type="GO" id="GO:0008855">
    <property type="term" value="F:exodeoxyribonuclease VII activity"/>
    <property type="evidence" value="ECO:0007669"/>
    <property type="project" value="UniProtKB-UniRule"/>
</dbReference>
<dbReference type="InterPro" id="IPR003761">
    <property type="entry name" value="Exonuc_VII_S"/>
</dbReference>
<evidence type="ECO:0000313" key="7">
    <source>
        <dbReference type="EMBL" id="BED91824.1"/>
    </source>
</evidence>
<dbReference type="Gene3D" id="1.10.287.1040">
    <property type="entry name" value="Exonuclease VII, small subunit"/>
    <property type="match status" value="1"/>
</dbReference>
<organism evidence="7">
    <name type="scientific">Candidatus Improbicoccus pseudotrichonymphae</name>
    <dbReference type="NCBI Taxonomy" id="3033792"/>
    <lineage>
        <taxon>Bacteria</taxon>
        <taxon>Bacillati</taxon>
        <taxon>Bacillota</taxon>
        <taxon>Clostridia</taxon>
        <taxon>Candidatus Improbicoccus</taxon>
    </lineage>
</organism>
<reference evidence="7" key="1">
    <citation type="journal article" date="2023" name="ISME J.">
        <title>Emergence of putative energy parasites within Clostridia revealed by genome analysis of a novel endosymbiotic clade.</title>
        <authorList>
            <person name="Takahashi K."/>
            <person name="Kuwahara H."/>
            <person name="Horikawa Y."/>
            <person name="Izawa K."/>
            <person name="Kato D."/>
            <person name="Inagaki T."/>
            <person name="Yuki M."/>
            <person name="Ohkuma M."/>
            <person name="Hongoh Y."/>
        </authorList>
    </citation>
    <scope>NUCLEOTIDE SEQUENCE</scope>
    <source>
        <strain evidence="7">CfP3-15</strain>
    </source>
</reference>
<dbReference type="GO" id="GO:0006308">
    <property type="term" value="P:DNA catabolic process"/>
    <property type="evidence" value="ECO:0007669"/>
    <property type="project" value="UniProtKB-UniRule"/>
</dbReference>
<keyword evidence="3" id="KW-0540">Nuclease</keyword>
<evidence type="ECO:0000256" key="5">
    <source>
        <dbReference type="ARBA" id="ARBA00022839"/>
    </source>
</evidence>
<dbReference type="InterPro" id="IPR037004">
    <property type="entry name" value="Exonuc_VII_ssu_sf"/>
</dbReference>
<proteinExistence type="inferred from homology"/>
<protein>
    <recommendedName>
        <fullName evidence="6">Exodeoxyribonuclease VII small subunit</fullName>
        <ecNumber evidence="6">3.1.11.6</ecNumber>
    </recommendedName>
</protein>
<sequence>MTFEEAIEKLQLIILNLENETEDFSKIMKMHKEAHKILKFCEKIVKKAEQEIVIIGQDKKLS</sequence>
<evidence type="ECO:0000256" key="2">
    <source>
        <dbReference type="ARBA" id="ARBA00022490"/>
    </source>
</evidence>